<evidence type="ECO:0000313" key="2">
    <source>
        <dbReference type="EMBL" id="KAL0353736.1"/>
    </source>
</evidence>
<comment type="caution">
    <text evidence="2">The sequence shown here is derived from an EMBL/GenBank/DDBJ whole genome shotgun (WGS) entry which is preliminary data.</text>
</comment>
<sequence>MEAAKFRSIQDQGNSSTDGDRQPTMSIGPMKKIRCPGPGKNQNPPRSKLLFLCLDDELSDGNDFRYFPNFSCWIPLHDTGIQT</sequence>
<reference evidence="2" key="1">
    <citation type="submission" date="2020-06" db="EMBL/GenBank/DDBJ databases">
        <authorList>
            <person name="Li T."/>
            <person name="Hu X."/>
            <person name="Zhang T."/>
            <person name="Song X."/>
            <person name="Zhang H."/>
            <person name="Dai N."/>
            <person name="Sheng W."/>
            <person name="Hou X."/>
            <person name="Wei L."/>
        </authorList>
    </citation>
    <scope>NUCLEOTIDE SEQUENCE</scope>
    <source>
        <strain evidence="2">G01</strain>
        <tissue evidence="2">Leaf</tissue>
    </source>
</reference>
<evidence type="ECO:0000256" key="1">
    <source>
        <dbReference type="SAM" id="MobiDB-lite"/>
    </source>
</evidence>
<dbReference type="EMBL" id="JACGWK010000005">
    <property type="protein sequence ID" value="KAL0353736.1"/>
    <property type="molecule type" value="Genomic_DNA"/>
</dbReference>
<protein>
    <submittedName>
        <fullName evidence="2">Uncharacterized protein</fullName>
    </submittedName>
</protein>
<reference evidence="2" key="2">
    <citation type="journal article" date="2024" name="Plant">
        <title>Genomic evolution and insights into agronomic trait innovations of Sesamum species.</title>
        <authorList>
            <person name="Miao H."/>
            <person name="Wang L."/>
            <person name="Qu L."/>
            <person name="Liu H."/>
            <person name="Sun Y."/>
            <person name="Le M."/>
            <person name="Wang Q."/>
            <person name="Wei S."/>
            <person name="Zheng Y."/>
            <person name="Lin W."/>
            <person name="Duan Y."/>
            <person name="Cao H."/>
            <person name="Xiong S."/>
            <person name="Wang X."/>
            <person name="Wei L."/>
            <person name="Li C."/>
            <person name="Ma Q."/>
            <person name="Ju M."/>
            <person name="Zhao R."/>
            <person name="Li G."/>
            <person name="Mu C."/>
            <person name="Tian Q."/>
            <person name="Mei H."/>
            <person name="Zhang T."/>
            <person name="Gao T."/>
            <person name="Zhang H."/>
        </authorList>
    </citation>
    <scope>NUCLEOTIDE SEQUENCE</scope>
    <source>
        <strain evidence="2">G01</strain>
    </source>
</reference>
<dbReference type="AlphaFoldDB" id="A0AAW2PGK1"/>
<name>A0AAW2PGK1_9LAMI</name>
<proteinExistence type="predicted"/>
<feature type="region of interest" description="Disordered" evidence="1">
    <location>
        <begin position="1"/>
        <end position="42"/>
    </location>
</feature>
<organism evidence="2">
    <name type="scientific">Sesamum angustifolium</name>
    <dbReference type="NCBI Taxonomy" id="2727405"/>
    <lineage>
        <taxon>Eukaryota</taxon>
        <taxon>Viridiplantae</taxon>
        <taxon>Streptophyta</taxon>
        <taxon>Embryophyta</taxon>
        <taxon>Tracheophyta</taxon>
        <taxon>Spermatophyta</taxon>
        <taxon>Magnoliopsida</taxon>
        <taxon>eudicotyledons</taxon>
        <taxon>Gunneridae</taxon>
        <taxon>Pentapetalae</taxon>
        <taxon>asterids</taxon>
        <taxon>lamiids</taxon>
        <taxon>Lamiales</taxon>
        <taxon>Pedaliaceae</taxon>
        <taxon>Sesamum</taxon>
    </lineage>
</organism>
<accession>A0AAW2PGK1</accession>
<gene>
    <name evidence="2" type="ORF">Sangu_0954900</name>
</gene>